<dbReference type="EMBL" id="JAHVHU010000002">
    <property type="protein sequence ID" value="MBY5956652.1"/>
    <property type="molecule type" value="Genomic_DNA"/>
</dbReference>
<evidence type="ECO:0000256" key="1">
    <source>
        <dbReference type="ARBA" id="ARBA00025483"/>
    </source>
</evidence>
<evidence type="ECO:0000256" key="2">
    <source>
        <dbReference type="ARBA" id="ARBA00026073"/>
    </source>
</evidence>
<dbReference type="SMART" id="SM00479">
    <property type="entry name" value="EXOIII"/>
    <property type="match status" value="1"/>
</dbReference>
<evidence type="ECO:0000313" key="5">
    <source>
        <dbReference type="Proteomes" id="UP000753961"/>
    </source>
</evidence>
<dbReference type="CDD" id="cd06127">
    <property type="entry name" value="DEDDh"/>
    <property type="match status" value="1"/>
</dbReference>
<dbReference type="InterPro" id="IPR036397">
    <property type="entry name" value="RNaseH_sf"/>
</dbReference>
<comment type="subunit">
    <text evidence="2">DNA polymerase III contains a core (composed of alpha, epsilon and theta chains) that associates with a tau subunit. This core dimerizes to form the POLIII' complex. PolIII' associates with the gamma complex (composed of gamma, delta, delta', psi and chi chains) and with the beta chain to form the complete DNA polymerase III complex.</text>
</comment>
<dbReference type="RefSeq" id="WP_222578176.1">
    <property type="nucleotide sequence ID" value="NZ_JAHVHU010000002.1"/>
</dbReference>
<proteinExistence type="predicted"/>
<evidence type="ECO:0000313" key="4">
    <source>
        <dbReference type="EMBL" id="MBY5956652.1"/>
    </source>
</evidence>
<dbReference type="GO" id="GO:0008408">
    <property type="term" value="F:3'-5' exonuclease activity"/>
    <property type="evidence" value="ECO:0007669"/>
    <property type="project" value="TreeGrafter"/>
</dbReference>
<dbReference type="Gene3D" id="3.30.420.10">
    <property type="entry name" value="Ribonuclease H-like superfamily/Ribonuclease H"/>
    <property type="match status" value="1"/>
</dbReference>
<dbReference type="InterPro" id="IPR012337">
    <property type="entry name" value="RNaseH-like_sf"/>
</dbReference>
<evidence type="ECO:0000259" key="3">
    <source>
        <dbReference type="SMART" id="SM00479"/>
    </source>
</evidence>
<feature type="domain" description="Exonuclease" evidence="3">
    <location>
        <begin position="8"/>
        <end position="175"/>
    </location>
</feature>
<keyword evidence="4" id="KW-0269">Exonuclease</keyword>
<comment type="caution">
    <text evidence="4">The sequence shown here is derived from an EMBL/GenBank/DDBJ whole genome shotgun (WGS) entry which is preliminary data.</text>
</comment>
<keyword evidence="4" id="KW-0540">Nuclease</keyword>
<comment type="function">
    <text evidence="1">DNA polymerase III is a complex, multichain enzyme responsible for most of the replicative synthesis in bacteria. The epsilon subunit contain the editing function and is a proofreading 3'-5' exonuclease.</text>
</comment>
<name>A0A953L5J4_9BACT</name>
<dbReference type="Pfam" id="PF00929">
    <property type="entry name" value="RNase_T"/>
    <property type="match status" value="1"/>
</dbReference>
<dbReference type="InterPro" id="IPR013520">
    <property type="entry name" value="Ribonucl_H"/>
</dbReference>
<dbReference type="PANTHER" id="PTHR30231:SF41">
    <property type="entry name" value="DNA POLYMERASE III SUBUNIT EPSILON"/>
    <property type="match status" value="1"/>
</dbReference>
<dbReference type="PANTHER" id="PTHR30231">
    <property type="entry name" value="DNA POLYMERASE III SUBUNIT EPSILON"/>
    <property type="match status" value="1"/>
</dbReference>
<dbReference type="GO" id="GO:0045004">
    <property type="term" value="P:DNA replication proofreading"/>
    <property type="evidence" value="ECO:0007669"/>
    <property type="project" value="TreeGrafter"/>
</dbReference>
<dbReference type="Proteomes" id="UP000753961">
    <property type="component" value="Unassembled WGS sequence"/>
</dbReference>
<dbReference type="FunFam" id="3.30.420.10:FF:000045">
    <property type="entry name" value="3'-5' exonuclease DinG"/>
    <property type="match status" value="1"/>
</dbReference>
<dbReference type="GO" id="GO:0003676">
    <property type="term" value="F:nucleic acid binding"/>
    <property type="evidence" value="ECO:0007669"/>
    <property type="project" value="InterPro"/>
</dbReference>
<sequence length="276" mass="31607">MNFNLDRDLVFLDIESTGLHVIHDRIIQLALIKYQKGKEEPEEYTVLVNPGREISEESISIHGITPEMVADKPFFKEVAREVHSFIGSADLAGYNSNRFDVPMLMEELDRAGIPLDMSERRTIDVMRIFTKMEPRNLAAALKFYTGQELENAHDALEDVRATVKVLHGQLDRYADTPYDDGDGNISKPVQNDMQALHDFTTDLRFADVTQKLKYDLDGQVVFNFGKYNGQPVGKFLYKDRQYLGWMLNKDFSYQVKDIIQKEVKAYADNLAKGQNA</sequence>
<keyword evidence="4" id="KW-0378">Hydrolase</keyword>
<gene>
    <name evidence="4" type="ORF">KUV50_00800</name>
</gene>
<dbReference type="GO" id="GO:0005829">
    <property type="term" value="C:cytosol"/>
    <property type="evidence" value="ECO:0007669"/>
    <property type="project" value="TreeGrafter"/>
</dbReference>
<dbReference type="SUPFAM" id="SSF53098">
    <property type="entry name" value="Ribonuclease H-like"/>
    <property type="match status" value="1"/>
</dbReference>
<reference evidence="4" key="1">
    <citation type="submission" date="2021-06" db="EMBL/GenBank/DDBJ databases">
        <title>44 bacteria genomes isolated from Dapeng, Shenzhen.</title>
        <authorList>
            <person name="Zheng W."/>
            <person name="Yu S."/>
            <person name="Huang Y."/>
        </authorList>
    </citation>
    <scope>NUCLEOTIDE SEQUENCE</scope>
    <source>
        <strain evidence="4">DP5N28-2</strain>
    </source>
</reference>
<accession>A0A953L5J4</accession>
<dbReference type="AlphaFoldDB" id="A0A953L5J4"/>
<organism evidence="4 5">
    <name type="scientific">Membranihabitans marinus</name>
    <dbReference type="NCBI Taxonomy" id="1227546"/>
    <lineage>
        <taxon>Bacteria</taxon>
        <taxon>Pseudomonadati</taxon>
        <taxon>Bacteroidota</taxon>
        <taxon>Saprospiria</taxon>
        <taxon>Saprospirales</taxon>
        <taxon>Saprospiraceae</taxon>
        <taxon>Membranihabitans</taxon>
    </lineage>
</organism>
<keyword evidence="5" id="KW-1185">Reference proteome</keyword>
<protein>
    <submittedName>
        <fullName evidence="4">3'-5' exonuclease</fullName>
    </submittedName>
</protein>